<protein>
    <submittedName>
        <fullName evidence="5">Histidine triad nucleotide-binding protein</fullName>
    </submittedName>
</protein>
<dbReference type="InterPro" id="IPR011146">
    <property type="entry name" value="HIT-like"/>
</dbReference>
<evidence type="ECO:0000256" key="2">
    <source>
        <dbReference type="PIRSR" id="PIRSR601310-3"/>
    </source>
</evidence>
<evidence type="ECO:0000256" key="1">
    <source>
        <dbReference type="PIRSR" id="PIRSR601310-1"/>
    </source>
</evidence>
<dbReference type="AlphaFoldDB" id="A0A2M8EM58"/>
<gene>
    <name evidence="5" type="ORF">CO058_01440</name>
</gene>
<dbReference type="Gene3D" id="3.30.428.10">
    <property type="entry name" value="HIT-like"/>
    <property type="match status" value="1"/>
</dbReference>
<evidence type="ECO:0000313" key="5">
    <source>
        <dbReference type="EMBL" id="PJC23824.1"/>
    </source>
</evidence>
<dbReference type="GO" id="GO:0003824">
    <property type="term" value="F:catalytic activity"/>
    <property type="evidence" value="ECO:0007669"/>
    <property type="project" value="InterPro"/>
</dbReference>
<dbReference type="PANTHER" id="PTHR23089">
    <property type="entry name" value="HISTIDINE TRIAD HIT PROTEIN"/>
    <property type="match status" value="1"/>
</dbReference>
<dbReference type="InterPro" id="IPR036265">
    <property type="entry name" value="HIT-like_sf"/>
</dbReference>
<dbReference type="SUPFAM" id="SSF54197">
    <property type="entry name" value="HIT-like"/>
    <property type="match status" value="1"/>
</dbReference>
<dbReference type="Pfam" id="PF01230">
    <property type="entry name" value="HIT"/>
    <property type="match status" value="1"/>
</dbReference>
<dbReference type="Proteomes" id="UP000229756">
    <property type="component" value="Unassembled WGS sequence"/>
</dbReference>
<feature type="domain" description="HIT" evidence="4">
    <location>
        <begin position="4"/>
        <end position="112"/>
    </location>
</feature>
<evidence type="ECO:0000256" key="3">
    <source>
        <dbReference type="PROSITE-ProRule" id="PRU00464"/>
    </source>
</evidence>
<sequence length="112" mass="12589">MDCIFCKIINGEIPSEVVLESKDFIAIKNIHPKSPVHILVMPKAHVEKTDSISGKNESFWSDFMLFANGVISKYDLDKFGYRIINNGAGYQGVDHEHIHVMGGENWRPSDGL</sequence>
<reference evidence="6" key="1">
    <citation type="submission" date="2017-09" db="EMBL/GenBank/DDBJ databases">
        <title>Depth-based differentiation of microbial function through sediment-hosted aquifers and enrichment of novel symbionts in the deep terrestrial subsurface.</title>
        <authorList>
            <person name="Probst A.J."/>
            <person name="Ladd B."/>
            <person name="Jarett J.K."/>
            <person name="Geller-Mcgrath D.E."/>
            <person name="Sieber C.M.K."/>
            <person name="Emerson J.B."/>
            <person name="Anantharaman K."/>
            <person name="Thomas B.C."/>
            <person name="Malmstrom R."/>
            <person name="Stieglmeier M."/>
            <person name="Klingl A."/>
            <person name="Woyke T."/>
            <person name="Ryan C.M."/>
            <person name="Banfield J.F."/>
        </authorList>
    </citation>
    <scope>NUCLEOTIDE SEQUENCE [LARGE SCALE GENOMIC DNA]</scope>
</reference>
<name>A0A2M8EM58_UNCKA</name>
<organism evidence="5 6">
    <name type="scientific">candidate division WWE3 bacterium CG_4_9_14_0_2_um_filter_35_11</name>
    <dbReference type="NCBI Taxonomy" id="1975077"/>
    <lineage>
        <taxon>Bacteria</taxon>
        <taxon>Katanobacteria</taxon>
    </lineage>
</organism>
<dbReference type="PROSITE" id="PS51084">
    <property type="entry name" value="HIT_2"/>
    <property type="match status" value="1"/>
</dbReference>
<accession>A0A2M8EM58</accession>
<evidence type="ECO:0000313" key="6">
    <source>
        <dbReference type="Proteomes" id="UP000229756"/>
    </source>
</evidence>
<feature type="active site" description="Tele-AMP-histidine intermediate" evidence="1">
    <location>
        <position position="97"/>
    </location>
</feature>
<dbReference type="EMBL" id="PFSJ01000010">
    <property type="protein sequence ID" value="PJC23824.1"/>
    <property type="molecule type" value="Genomic_DNA"/>
</dbReference>
<proteinExistence type="predicted"/>
<dbReference type="InterPro" id="IPR001310">
    <property type="entry name" value="Histidine_triad_HIT"/>
</dbReference>
<evidence type="ECO:0000259" key="4">
    <source>
        <dbReference type="PROSITE" id="PS51084"/>
    </source>
</evidence>
<feature type="short sequence motif" description="Histidine triad motif" evidence="2 3">
    <location>
        <begin position="95"/>
        <end position="99"/>
    </location>
</feature>
<dbReference type="PRINTS" id="PR00332">
    <property type="entry name" value="HISTRIAD"/>
</dbReference>
<comment type="caution">
    <text evidence="5">The sequence shown here is derived from an EMBL/GenBank/DDBJ whole genome shotgun (WGS) entry which is preliminary data.</text>
</comment>